<evidence type="ECO:0000313" key="4">
    <source>
        <dbReference type="Proteomes" id="UP000028878"/>
    </source>
</evidence>
<dbReference type="InterPro" id="IPR029058">
    <property type="entry name" value="AB_hydrolase_fold"/>
</dbReference>
<dbReference type="Pfam" id="PF07859">
    <property type="entry name" value="Abhydrolase_3"/>
    <property type="match status" value="1"/>
</dbReference>
<evidence type="ECO:0000256" key="1">
    <source>
        <dbReference type="ARBA" id="ARBA00022801"/>
    </source>
</evidence>
<gene>
    <name evidence="3" type="ORF">BN948_03467</name>
</gene>
<keyword evidence="1 3" id="KW-0378">Hydrolase</keyword>
<accession>A0A1L1PI00</accession>
<feature type="domain" description="Alpha/beta hydrolase fold-3" evidence="2">
    <location>
        <begin position="76"/>
        <end position="284"/>
    </location>
</feature>
<dbReference type="PANTHER" id="PTHR48081">
    <property type="entry name" value="AB HYDROLASE SUPERFAMILY PROTEIN C4A8.06C"/>
    <property type="match status" value="1"/>
</dbReference>
<dbReference type="InterPro" id="IPR013094">
    <property type="entry name" value="AB_hydrolase_3"/>
</dbReference>
<dbReference type="AlphaFoldDB" id="A0A1L1PI00"/>
<protein>
    <submittedName>
        <fullName evidence="3">Alpha/beta hydrolase fold-3 domain protein</fullName>
    </submittedName>
</protein>
<dbReference type="PANTHER" id="PTHR48081:SF8">
    <property type="entry name" value="ALPHA_BETA HYDROLASE FOLD-3 DOMAIN-CONTAINING PROTEIN-RELATED"/>
    <property type="match status" value="1"/>
</dbReference>
<name>A0A1L1PI00_HYDIT</name>
<evidence type="ECO:0000313" key="3">
    <source>
        <dbReference type="EMBL" id="CDN89030.1"/>
    </source>
</evidence>
<dbReference type="Proteomes" id="UP000028878">
    <property type="component" value="Unassembled WGS sequence"/>
</dbReference>
<dbReference type="EMBL" id="CCAE010000034">
    <property type="protein sequence ID" value="CDN89030.1"/>
    <property type="molecule type" value="Genomic_DNA"/>
</dbReference>
<keyword evidence="4" id="KW-1185">Reference proteome</keyword>
<dbReference type="GO" id="GO:0016787">
    <property type="term" value="F:hydrolase activity"/>
    <property type="evidence" value="ECO:0007669"/>
    <property type="project" value="UniProtKB-KW"/>
</dbReference>
<organism evidence="3 4">
    <name type="scientific">Hydrogenophaga intermedia</name>
    <dbReference type="NCBI Taxonomy" id="65786"/>
    <lineage>
        <taxon>Bacteria</taxon>
        <taxon>Pseudomonadati</taxon>
        <taxon>Pseudomonadota</taxon>
        <taxon>Betaproteobacteria</taxon>
        <taxon>Burkholderiales</taxon>
        <taxon>Comamonadaceae</taxon>
        <taxon>Hydrogenophaga</taxon>
    </lineage>
</organism>
<evidence type="ECO:0000259" key="2">
    <source>
        <dbReference type="Pfam" id="PF07859"/>
    </source>
</evidence>
<sequence>MDAEITALLQKVKDAKRTPFWQSTPQQARSGPTLMDLLFGPAPEVARVEDFSIPSSNGHALPVRLYVPSPAPKGLIVYFHGGGWVIGTVASYHPFTAALAQRTGCAVLSVDYRLAPEHPFPLPLDDARAAITWAATQAAARMGAPLRTLIAMGDSAGGNLASVASRLHNESKPARRVDLQVLAYPVADCDFDTKSFHEFAEGYLLTRRDMMWFWDQYQPDAAKRRDPLASPLHTPDLSASPAALVVTAGMDPLRDEGEAYGERLRQAGVPTDVVRADGLVHGFLAMVNYAPSAGRALERMLAAIGTTVARAT</sequence>
<dbReference type="SUPFAM" id="SSF53474">
    <property type="entry name" value="alpha/beta-Hydrolases"/>
    <property type="match status" value="1"/>
</dbReference>
<proteinExistence type="predicted"/>
<dbReference type="InterPro" id="IPR050300">
    <property type="entry name" value="GDXG_lipolytic_enzyme"/>
</dbReference>
<reference evidence="4" key="1">
    <citation type="submission" date="2014-11" db="EMBL/GenBank/DDBJ databases">
        <title>Draft genome sequence of Hydrogenophaga intermedia S1.</title>
        <authorList>
            <person name="Gan H.M."/>
            <person name="Chew T.H."/>
            <person name="Stolz A."/>
        </authorList>
    </citation>
    <scope>NUCLEOTIDE SEQUENCE [LARGE SCALE GENOMIC DNA]</scope>
    <source>
        <strain evidence="4">S1</strain>
    </source>
</reference>
<dbReference type="Gene3D" id="3.40.50.1820">
    <property type="entry name" value="alpha/beta hydrolase"/>
    <property type="match status" value="1"/>
</dbReference>
<dbReference type="RefSeq" id="WP_035622875.1">
    <property type="nucleotide sequence ID" value="NZ_CCAE010000034.1"/>
</dbReference>